<evidence type="ECO:0000256" key="16">
    <source>
        <dbReference type="SAM" id="Phobius"/>
    </source>
</evidence>
<evidence type="ECO:0000256" key="7">
    <source>
        <dbReference type="ARBA" id="ARBA00022741"/>
    </source>
</evidence>
<organism evidence="18 19">
    <name type="scientific">Tegillarca granosa</name>
    <name type="common">Malaysian cockle</name>
    <name type="synonym">Anadara granosa</name>
    <dbReference type="NCBI Taxonomy" id="220873"/>
    <lineage>
        <taxon>Eukaryota</taxon>
        <taxon>Metazoa</taxon>
        <taxon>Spiralia</taxon>
        <taxon>Lophotrochozoa</taxon>
        <taxon>Mollusca</taxon>
        <taxon>Bivalvia</taxon>
        <taxon>Autobranchia</taxon>
        <taxon>Pteriomorphia</taxon>
        <taxon>Arcoida</taxon>
        <taxon>Arcoidea</taxon>
        <taxon>Arcidae</taxon>
        <taxon>Tegillarca</taxon>
    </lineage>
</organism>
<comment type="caution">
    <text evidence="18">The sequence shown here is derived from an EMBL/GenBank/DDBJ whole genome shotgun (WGS) entry which is preliminary data.</text>
</comment>
<feature type="transmembrane region" description="Helical" evidence="16">
    <location>
        <begin position="84"/>
        <end position="103"/>
    </location>
</feature>
<keyword evidence="5 16" id="KW-0812">Transmembrane</keyword>
<evidence type="ECO:0000256" key="11">
    <source>
        <dbReference type="ARBA" id="ARBA00022998"/>
    </source>
</evidence>
<evidence type="ECO:0000256" key="4">
    <source>
        <dbReference type="ARBA" id="ARBA00012201"/>
    </source>
</evidence>
<comment type="catalytic activity">
    <reaction evidence="1">
        <text>ATP = 3',5'-cyclic AMP + diphosphate</text>
        <dbReference type="Rhea" id="RHEA:15389"/>
        <dbReference type="ChEBI" id="CHEBI:30616"/>
        <dbReference type="ChEBI" id="CHEBI:33019"/>
        <dbReference type="ChEBI" id="CHEBI:58165"/>
        <dbReference type="EC" id="4.6.1.1"/>
    </reaction>
</comment>
<comment type="cofactor">
    <cofactor evidence="2">
        <name>Mg(2+)</name>
        <dbReference type="ChEBI" id="CHEBI:18420"/>
    </cofactor>
</comment>
<feature type="domain" description="Guanylate cyclase" evidence="17">
    <location>
        <begin position="331"/>
        <end position="458"/>
    </location>
</feature>
<evidence type="ECO:0000256" key="14">
    <source>
        <dbReference type="RuleBase" id="RU000405"/>
    </source>
</evidence>
<dbReference type="InterPro" id="IPR029787">
    <property type="entry name" value="Nucleotide_cyclase"/>
</dbReference>
<keyword evidence="8" id="KW-0067">ATP-binding</keyword>
<feature type="transmembrane region" description="Helical" evidence="16">
    <location>
        <begin position="109"/>
        <end position="132"/>
    </location>
</feature>
<feature type="transmembrane region" description="Helical" evidence="16">
    <location>
        <begin position="656"/>
        <end position="677"/>
    </location>
</feature>
<evidence type="ECO:0000256" key="10">
    <source>
        <dbReference type="ARBA" id="ARBA00022989"/>
    </source>
</evidence>
<dbReference type="PROSITE" id="PS00452">
    <property type="entry name" value="GUANYLATE_CYCLASE_1"/>
    <property type="match status" value="1"/>
</dbReference>
<evidence type="ECO:0000256" key="5">
    <source>
        <dbReference type="ARBA" id="ARBA00022692"/>
    </source>
</evidence>
<keyword evidence="9" id="KW-0460">Magnesium</keyword>
<dbReference type="PANTHER" id="PTHR45627">
    <property type="entry name" value="ADENYLATE CYCLASE TYPE 1"/>
    <property type="match status" value="1"/>
</dbReference>
<dbReference type="Pfam" id="PF00211">
    <property type="entry name" value="Guanylate_cyc"/>
    <property type="match status" value="2"/>
</dbReference>
<feature type="transmembrane region" description="Helical" evidence="16">
    <location>
        <begin position="726"/>
        <end position="747"/>
    </location>
</feature>
<evidence type="ECO:0000259" key="17">
    <source>
        <dbReference type="PROSITE" id="PS50125"/>
    </source>
</evidence>
<protein>
    <recommendedName>
        <fullName evidence="4">adenylate cyclase</fullName>
        <ecNumber evidence="4">4.6.1.1</ecNumber>
    </recommendedName>
</protein>
<dbReference type="SMART" id="SM00044">
    <property type="entry name" value="CYCc"/>
    <property type="match status" value="2"/>
</dbReference>
<feature type="transmembrane region" description="Helical" evidence="16">
    <location>
        <begin position="683"/>
        <end position="705"/>
    </location>
</feature>
<evidence type="ECO:0000256" key="12">
    <source>
        <dbReference type="ARBA" id="ARBA00023136"/>
    </source>
</evidence>
<keyword evidence="6" id="KW-0479">Metal-binding</keyword>
<dbReference type="EC" id="4.6.1.1" evidence="4"/>
<evidence type="ECO:0000256" key="1">
    <source>
        <dbReference type="ARBA" id="ARBA00001593"/>
    </source>
</evidence>
<dbReference type="PANTHER" id="PTHR45627:SF8">
    <property type="entry name" value="ADENYLATE CYCLASE TYPE 9"/>
    <property type="match status" value="1"/>
</dbReference>
<keyword evidence="7" id="KW-0547">Nucleotide-binding</keyword>
<keyword evidence="12 16" id="KW-0472">Membrane</keyword>
<feature type="transmembrane region" description="Helical" evidence="16">
    <location>
        <begin position="219"/>
        <end position="240"/>
    </location>
</feature>
<comment type="subcellular location">
    <subcellularLocation>
        <location evidence="3">Membrane</location>
        <topology evidence="3">Multi-pass membrane protein</topology>
    </subcellularLocation>
</comment>
<dbReference type="InterPro" id="IPR032628">
    <property type="entry name" value="AC_N"/>
</dbReference>
<feature type="domain" description="Guanylate cyclase" evidence="17">
    <location>
        <begin position="936"/>
        <end position="1076"/>
    </location>
</feature>
<feature type="transmembrane region" description="Helical" evidence="16">
    <location>
        <begin position="139"/>
        <end position="158"/>
    </location>
</feature>
<keyword evidence="19" id="KW-1185">Reference proteome</keyword>
<keyword evidence="13 14" id="KW-0456">Lyase</keyword>
<feature type="region of interest" description="Disordered" evidence="15">
    <location>
        <begin position="285"/>
        <end position="309"/>
    </location>
</feature>
<feature type="region of interest" description="Disordered" evidence="15">
    <location>
        <begin position="549"/>
        <end position="578"/>
    </location>
</feature>
<evidence type="ECO:0000256" key="6">
    <source>
        <dbReference type="ARBA" id="ARBA00022723"/>
    </source>
</evidence>
<evidence type="ECO:0000313" key="18">
    <source>
        <dbReference type="EMBL" id="KAJ8298021.1"/>
    </source>
</evidence>
<dbReference type="SUPFAM" id="SSF55073">
    <property type="entry name" value="Nucleotide cyclase"/>
    <property type="match status" value="2"/>
</dbReference>
<dbReference type="Pfam" id="PF16214">
    <property type="entry name" value="AC_N"/>
    <property type="match status" value="1"/>
</dbReference>
<sequence length="1129" mass="128715">MASNGNAKDGPVHYGATADPESVNVEVKSPAKNRYKEKAQSYKRRTWPILFERASGSWWNPKFDSEALENEQWKDYFPQTRRRFQYALFYILVAIIAWCVFYGCTRKQHWILVLGGSLLLFLIIAVVLLFTYTRFYERFYLQTSIFVAVFLCAGILSQPLLTQSYLSTVGTFTASIEVLLLMYTVIPMPLLGAIGIGVLHSVLYEILTALQDEKMQQPSFIVGKFLLHLCIHLIGIHIFFMSQVRKRSTFWKIGQSVMAQRDLKIEKQIKEKMIHSLMPPTVAKEVMQSREDKNDDEEDDGRAKKRNSKGKHVKGEIIFRPFNMNMMDNVSILFADIVGFTKMSSNKTAEHLVGLLNDLFGRFDKLCTEKGCEKISTLGDCYYCVSGCPTAKPDHAKCCVEMGLGMIKAIKEFDEDNNESVDMRVGVHTGTVLCGIVGTRRFKFDVWSNDVTLANTMESSGKPGSVHISETSYAFLKDEYDVEEGPDIQDNRTHKVLIEHYDTATSSYSVRHKEDQKVIKTYFISGRKKKDGGLDSNEDLSQNAVADNIAGNVERETSGEGAENFSESDGREITHSDVNGVSPAQLLGRRHSSGFYATSELSLDMIGDDTRDPSMIPINEAWTKIRKIHEQTDLQIIKCTQEDSQNTVSSPRYHGLLEIIMSFIVFFILSLCCFIIFDRELPWLLIFIFSLIIEVLVFIHALTDVRCKDKKLEACSSFIHLISGWYFRNLLGAIVASIPIIAVYSNFSCNTFKHENLQDRYFCYCVVLSLLHYCNFTMLSSWMKSILAVIAGSVLLLLLAIKICEFENISSTIVLSTMVSPVSMENITGQFYNRTEQNNTILSDEYEYLFSGSHSLKYEVILDMILLLFLIWFLNREFEISYRSSYHGDAQAAADKEQMQENKDQADWLLHNIIPEHVSDQLKNTSKYSKNHKDVGVIFATIVNFNEFYDESYLGGREYLRVLNELFSDYEILLDQYRFKDVEKIKTITSAFMAASGLNEQNRNKNKHPYAHLFALMDFALEMQEVVLQFNASIFNFSFILNIGYNCGEVTAGVIGTTKLHYDIWGDTVNISSRMYSTGVKDRIQLPEAAVKILEEKFDFEYRGTIQVKGKGEMKTYLTKGKKPGATWD</sequence>
<dbReference type="Proteomes" id="UP001217089">
    <property type="component" value="Unassembled WGS sequence"/>
</dbReference>
<dbReference type="Gene3D" id="3.30.70.1230">
    <property type="entry name" value="Nucleotide cyclase"/>
    <property type="match status" value="2"/>
</dbReference>
<accession>A0ABQ9E0Q2</accession>
<comment type="similarity">
    <text evidence="14">Belongs to the adenylyl cyclase class-4/guanylyl cyclase family.</text>
</comment>
<evidence type="ECO:0000313" key="19">
    <source>
        <dbReference type="Proteomes" id="UP001217089"/>
    </source>
</evidence>
<keyword evidence="11" id="KW-0115">cAMP biosynthesis</keyword>
<evidence type="ECO:0000256" key="3">
    <source>
        <dbReference type="ARBA" id="ARBA00004141"/>
    </source>
</evidence>
<proteinExistence type="inferred from homology"/>
<dbReference type="CDD" id="cd07302">
    <property type="entry name" value="CHD"/>
    <property type="match status" value="2"/>
</dbReference>
<dbReference type="InterPro" id="IPR018297">
    <property type="entry name" value="A/G_cyclase_CS"/>
</dbReference>
<keyword evidence="10 16" id="KW-1133">Transmembrane helix</keyword>
<dbReference type="InterPro" id="IPR001054">
    <property type="entry name" value="A/G_cyclase"/>
</dbReference>
<evidence type="ECO:0000256" key="15">
    <source>
        <dbReference type="SAM" id="MobiDB-lite"/>
    </source>
</evidence>
<evidence type="ECO:0000256" key="13">
    <source>
        <dbReference type="ARBA" id="ARBA00023239"/>
    </source>
</evidence>
<evidence type="ECO:0000256" key="2">
    <source>
        <dbReference type="ARBA" id="ARBA00001946"/>
    </source>
</evidence>
<name>A0ABQ9E0Q2_TEGGR</name>
<reference evidence="18 19" key="1">
    <citation type="submission" date="2022-12" db="EMBL/GenBank/DDBJ databases">
        <title>Chromosome-level genome of Tegillarca granosa.</title>
        <authorList>
            <person name="Kim J."/>
        </authorList>
    </citation>
    <scope>NUCLEOTIDE SEQUENCE [LARGE SCALE GENOMIC DNA]</scope>
    <source>
        <strain evidence="18">Teg-2019</strain>
        <tissue evidence="18">Adductor muscle</tissue>
    </source>
</reference>
<evidence type="ECO:0000256" key="9">
    <source>
        <dbReference type="ARBA" id="ARBA00022842"/>
    </source>
</evidence>
<dbReference type="EMBL" id="JARBDR010000923">
    <property type="protein sequence ID" value="KAJ8298021.1"/>
    <property type="molecule type" value="Genomic_DNA"/>
</dbReference>
<gene>
    <name evidence="18" type="ORF">KUTeg_024552</name>
</gene>
<dbReference type="PROSITE" id="PS50125">
    <property type="entry name" value="GUANYLATE_CYCLASE_2"/>
    <property type="match status" value="2"/>
</dbReference>
<feature type="transmembrane region" description="Helical" evidence="16">
    <location>
        <begin position="759"/>
        <end position="779"/>
    </location>
</feature>
<evidence type="ECO:0000256" key="8">
    <source>
        <dbReference type="ARBA" id="ARBA00022840"/>
    </source>
</evidence>